<name>A0A7U2F8N1_PHANO</name>
<organism evidence="1 2">
    <name type="scientific">Phaeosphaeria nodorum (strain SN15 / ATCC MYA-4574 / FGSC 10173)</name>
    <name type="common">Glume blotch fungus</name>
    <name type="synonym">Parastagonospora nodorum</name>
    <dbReference type="NCBI Taxonomy" id="321614"/>
    <lineage>
        <taxon>Eukaryota</taxon>
        <taxon>Fungi</taxon>
        <taxon>Dikarya</taxon>
        <taxon>Ascomycota</taxon>
        <taxon>Pezizomycotina</taxon>
        <taxon>Dothideomycetes</taxon>
        <taxon>Pleosporomycetidae</taxon>
        <taxon>Pleosporales</taxon>
        <taxon>Pleosporineae</taxon>
        <taxon>Phaeosphaeriaceae</taxon>
        <taxon>Parastagonospora</taxon>
    </lineage>
</organism>
<dbReference type="VEuPathDB" id="FungiDB:JI435_306540"/>
<dbReference type="EMBL" id="CP069033">
    <property type="protein sequence ID" value="QRD00788.1"/>
    <property type="molecule type" value="Genomic_DNA"/>
</dbReference>
<proteinExistence type="predicted"/>
<keyword evidence="2" id="KW-1185">Reference proteome</keyword>
<evidence type="ECO:0000313" key="2">
    <source>
        <dbReference type="Proteomes" id="UP000663193"/>
    </source>
</evidence>
<accession>A0A7U2F8N1</accession>
<protein>
    <submittedName>
        <fullName evidence="1">Uncharacterized protein</fullName>
    </submittedName>
</protein>
<evidence type="ECO:0000313" key="1">
    <source>
        <dbReference type="EMBL" id="QRD00788.1"/>
    </source>
</evidence>
<gene>
    <name evidence="1" type="ORF">JI435_306540</name>
</gene>
<dbReference type="Proteomes" id="UP000663193">
    <property type="component" value="Chromosome 11"/>
</dbReference>
<dbReference type="AlphaFoldDB" id="A0A7U2F8N1"/>
<reference evidence="2" key="1">
    <citation type="journal article" date="2021" name="BMC Genomics">
        <title>Chromosome-level genome assembly and manually-curated proteome of model necrotroph Parastagonospora nodorum Sn15 reveals a genome-wide trove of candidate effector homologs, and redundancy of virulence-related functions within an accessory chromosome.</title>
        <authorList>
            <person name="Bertazzoni S."/>
            <person name="Jones D.A.B."/>
            <person name="Phan H.T."/>
            <person name="Tan K.-C."/>
            <person name="Hane J.K."/>
        </authorList>
    </citation>
    <scope>NUCLEOTIDE SEQUENCE [LARGE SCALE GENOMIC DNA]</scope>
    <source>
        <strain evidence="2">SN15 / ATCC MYA-4574 / FGSC 10173)</strain>
    </source>
</reference>
<sequence length="103" mass="11491">MVLRCGQHAWVGNGVVTQVHCGYLGKCIQKIGTEWSHRTLMSREDVSHFWCCQFGKKSCDPQCCPFPSSKSLSDLADTHQSGVALVGLFLYAVLEIGSDKRWE</sequence>